<dbReference type="InterPro" id="IPR036691">
    <property type="entry name" value="Endo/exonu/phosph_ase_sf"/>
</dbReference>
<evidence type="ECO:0000259" key="2">
    <source>
        <dbReference type="Pfam" id="PF03372"/>
    </source>
</evidence>
<dbReference type="SUPFAM" id="SSF56219">
    <property type="entry name" value="DNase I-like"/>
    <property type="match status" value="1"/>
</dbReference>
<keyword evidence="3" id="KW-0255">Endonuclease</keyword>
<name>A0ABS5BN56_9BACT</name>
<accession>A0ABS5BN56</accession>
<dbReference type="EMBL" id="JAGKQQ010000001">
    <property type="protein sequence ID" value="MBP3955146.1"/>
    <property type="molecule type" value="Genomic_DNA"/>
</dbReference>
<dbReference type="Pfam" id="PF03372">
    <property type="entry name" value="Exo_endo_phos"/>
    <property type="match status" value="1"/>
</dbReference>
<dbReference type="Gene3D" id="3.60.10.10">
    <property type="entry name" value="Endonuclease/exonuclease/phosphatase"/>
    <property type="match status" value="1"/>
</dbReference>
<keyword evidence="3" id="KW-0540">Nuclease</keyword>
<evidence type="ECO:0000256" key="1">
    <source>
        <dbReference type="SAM" id="SignalP"/>
    </source>
</evidence>
<reference evidence="3 4" key="1">
    <citation type="submission" date="2021-04" db="EMBL/GenBank/DDBJ databases">
        <authorList>
            <person name="Ivanova A."/>
        </authorList>
    </citation>
    <scope>NUCLEOTIDE SEQUENCE [LARGE SCALE GENOMIC DNA]</scope>
    <source>
        <strain evidence="3 4">G18</strain>
    </source>
</reference>
<keyword evidence="3" id="KW-0378">Hydrolase</keyword>
<dbReference type="GO" id="GO:0004519">
    <property type="term" value="F:endonuclease activity"/>
    <property type="evidence" value="ECO:0007669"/>
    <property type="project" value="UniProtKB-KW"/>
</dbReference>
<protein>
    <submittedName>
        <fullName evidence="3">Endonuclease/exonuclease/phosphatase family protein</fullName>
    </submittedName>
</protein>
<gene>
    <name evidence="3" type="ORF">J8F10_07610</name>
</gene>
<dbReference type="CDD" id="cd09083">
    <property type="entry name" value="EEP-1"/>
    <property type="match status" value="1"/>
</dbReference>
<feature type="domain" description="Endonuclease/exonuclease/phosphatase" evidence="2">
    <location>
        <begin position="32"/>
        <end position="281"/>
    </location>
</feature>
<keyword evidence="4" id="KW-1185">Reference proteome</keyword>
<dbReference type="Proteomes" id="UP000676565">
    <property type="component" value="Unassembled WGS sequence"/>
</dbReference>
<evidence type="ECO:0000313" key="4">
    <source>
        <dbReference type="Proteomes" id="UP000676565"/>
    </source>
</evidence>
<sequence>MVARVICLAVIFGLSAPAFAGEGPAGSDVKVMSFNVRYGTAKDGENHWDKRKEFLSETVKAFGPDLLGTQETLGFQRDFLAEKLKGYGVLGVGRNDGKEKGEMMALYWREARFEKVDGGHFWLSETPKDAGSKSWDSSLPRMATWVRLKDKRGGKPVLFVNTHFDHIGKEARLKSAKLIREQIATLGKDCSVVLTGDFNSGEDSDPYKALFHNRGNDQSPVLDSFRVAHPKREAGEGTTTDFKAGVNQGNRIDWIGVSRDWKVVAGEIDRTEKAGRTPSDHFPVTAVIRR</sequence>
<dbReference type="PANTHER" id="PTHR12121:SF36">
    <property type="entry name" value="ENDONUCLEASE_EXONUCLEASE_PHOSPHATASE DOMAIN-CONTAINING PROTEIN"/>
    <property type="match status" value="1"/>
</dbReference>
<dbReference type="InterPro" id="IPR005135">
    <property type="entry name" value="Endo/exonuclease/phosphatase"/>
</dbReference>
<feature type="signal peptide" evidence="1">
    <location>
        <begin position="1"/>
        <end position="20"/>
    </location>
</feature>
<evidence type="ECO:0000313" key="3">
    <source>
        <dbReference type="EMBL" id="MBP3955146.1"/>
    </source>
</evidence>
<comment type="caution">
    <text evidence="3">The sequence shown here is derived from an EMBL/GenBank/DDBJ whole genome shotgun (WGS) entry which is preliminary data.</text>
</comment>
<keyword evidence="1" id="KW-0732">Signal</keyword>
<dbReference type="PANTHER" id="PTHR12121">
    <property type="entry name" value="CARBON CATABOLITE REPRESSOR PROTEIN 4"/>
    <property type="match status" value="1"/>
</dbReference>
<feature type="chain" id="PRO_5046307451" evidence="1">
    <location>
        <begin position="21"/>
        <end position="290"/>
    </location>
</feature>
<organism evidence="3 4">
    <name type="scientific">Gemmata palustris</name>
    <dbReference type="NCBI Taxonomy" id="2822762"/>
    <lineage>
        <taxon>Bacteria</taxon>
        <taxon>Pseudomonadati</taxon>
        <taxon>Planctomycetota</taxon>
        <taxon>Planctomycetia</taxon>
        <taxon>Gemmatales</taxon>
        <taxon>Gemmataceae</taxon>
        <taxon>Gemmata</taxon>
    </lineage>
</organism>
<proteinExistence type="predicted"/>
<dbReference type="InterPro" id="IPR050410">
    <property type="entry name" value="CCR4/nocturin_mRNA_transcr"/>
</dbReference>